<dbReference type="Proteomes" id="UP000594261">
    <property type="component" value="Chromosome 5"/>
</dbReference>
<dbReference type="GO" id="GO:0003743">
    <property type="term" value="F:translation initiation factor activity"/>
    <property type="evidence" value="ECO:0007669"/>
    <property type="project" value="InterPro"/>
</dbReference>
<proteinExistence type="predicted"/>
<organism evidence="2 3">
    <name type="scientific">Quercus lobata</name>
    <name type="common">Valley oak</name>
    <dbReference type="NCBI Taxonomy" id="97700"/>
    <lineage>
        <taxon>Eukaryota</taxon>
        <taxon>Viridiplantae</taxon>
        <taxon>Streptophyta</taxon>
        <taxon>Embryophyta</taxon>
        <taxon>Tracheophyta</taxon>
        <taxon>Spermatophyta</taxon>
        <taxon>Magnoliopsida</taxon>
        <taxon>eudicotyledons</taxon>
        <taxon>Gunneridae</taxon>
        <taxon>Pentapetalae</taxon>
        <taxon>rosids</taxon>
        <taxon>fabids</taxon>
        <taxon>Fagales</taxon>
        <taxon>Fagaceae</taxon>
        <taxon>Quercus</taxon>
    </lineage>
</organism>
<evidence type="ECO:0000313" key="3">
    <source>
        <dbReference type="Proteomes" id="UP000594261"/>
    </source>
</evidence>
<feature type="region of interest" description="Disordered" evidence="1">
    <location>
        <begin position="1"/>
        <end position="148"/>
    </location>
</feature>
<feature type="region of interest" description="Disordered" evidence="1">
    <location>
        <begin position="321"/>
        <end position="343"/>
    </location>
</feature>
<feature type="compositionally biased region" description="Basic and acidic residues" evidence="1">
    <location>
        <begin position="230"/>
        <end position="239"/>
    </location>
</feature>
<feature type="region of interest" description="Disordered" evidence="1">
    <location>
        <begin position="211"/>
        <end position="258"/>
    </location>
</feature>
<dbReference type="OMA" id="TRPQING"/>
<name>A0A7N2LUN8_QUELO</name>
<keyword evidence="3" id="KW-1185">Reference proteome</keyword>
<feature type="compositionally biased region" description="Basic and acidic residues" evidence="1">
    <location>
        <begin position="530"/>
        <end position="581"/>
    </location>
</feature>
<dbReference type="GO" id="GO:0003729">
    <property type="term" value="F:mRNA binding"/>
    <property type="evidence" value="ECO:0007669"/>
    <property type="project" value="TreeGrafter"/>
</dbReference>
<evidence type="ECO:0008006" key="4">
    <source>
        <dbReference type="Google" id="ProtNLM"/>
    </source>
</evidence>
<dbReference type="AlphaFoldDB" id="A0A7N2LUN8"/>
<dbReference type="InterPro" id="IPR010433">
    <property type="entry name" value="EIF-4B_pln"/>
</dbReference>
<evidence type="ECO:0000313" key="2">
    <source>
        <dbReference type="EnsemblPlants" id="QL05p077347:mrna"/>
    </source>
</evidence>
<sequence length="676" mass="74237">MSKKKGSGNTMTLKDFHGGSIPTDLPLPSAPGVIVRPSDRPGYDRPNPWGNPMGRPDHRSRPHSSPATRHFDDKTPFLTHAAHIGRNFDEDERKPLDGVSAPRRTISDDNIRVPSARVELKPEYGPSGSFSSRQGLGGGGSGNVNSYAGKVNEAGSVVGVSSQNLGGNSGGYTNVWAARKEAMGVNEPVQQAALAGQNAVSKFAHASALDKVSSGRWQSKQPAPYQGDVEAARSPERESGFQSKNFGGSGGGYDSVDVASGREYHDATLARQAERGLNIEDGVRVGRKEIPDYERAGAPVYSELKERNPVIHVDRTQLARNDGKLGGSELHSPVPLEPSERPKLKLLPRSKPLESSEQPVPVVDHTQGYQRVRDTAHAETVNEVYGNMSPAKPSIASTESVKQAVERPKLNLKPRSQPPEHLEGNAERESIECTCSTIWLGCYDQCKYGFCKVIYGSHGSISGWDVMISATMGFVKNMLFGGARPRELVLKERGVDDVGINNLDLVQQSDRVEQNVPRTERVHGHAIPARHSEKTENSHLDQMTGKRYERKDHRQDSERVDMQRRNWRNESRRNNNRETERQQQQPQQPQQQVERPPSPDTWRKPVEQPKPASPDAGGLRYGKAASAVELAQAFSKSVSDPKIADQFSGQKALPGRTQMPFSRLTGPTPRPQINGY</sequence>
<dbReference type="PANTHER" id="PTHR32091">
    <property type="entry name" value="EUKARYOTIC TRANSLATION INITIATION FACTOR 4B"/>
    <property type="match status" value="1"/>
</dbReference>
<feature type="region of interest" description="Disordered" evidence="1">
    <location>
        <begin position="511"/>
        <end position="620"/>
    </location>
</feature>
<dbReference type="PANTHER" id="PTHR32091:SF4">
    <property type="entry name" value="OS07G0546100 PROTEIN"/>
    <property type="match status" value="1"/>
</dbReference>
<feature type="compositionally biased region" description="Basic and acidic residues" evidence="1">
    <location>
        <begin position="86"/>
        <end position="96"/>
    </location>
</feature>
<reference evidence="2 3" key="1">
    <citation type="journal article" date="2016" name="G3 (Bethesda)">
        <title>First Draft Assembly and Annotation of the Genome of a California Endemic Oak Quercus lobata Nee (Fagaceae).</title>
        <authorList>
            <person name="Sork V.L."/>
            <person name="Fitz-Gibbon S.T."/>
            <person name="Puiu D."/>
            <person name="Crepeau M."/>
            <person name="Gugger P.F."/>
            <person name="Sherman R."/>
            <person name="Stevens K."/>
            <person name="Langley C.H."/>
            <person name="Pellegrini M."/>
            <person name="Salzberg S.L."/>
        </authorList>
    </citation>
    <scope>NUCLEOTIDE SEQUENCE [LARGE SCALE GENOMIC DNA]</scope>
    <source>
        <strain evidence="2 3">cv. SW786</strain>
    </source>
</reference>
<feature type="region of interest" description="Disordered" evidence="1">
    <location>
        <begin position="633"/>
        <end position="676"/>
    </location>
</feature>
<dbReference type="Gramene" id="QL05p077347:mrna">
    <property type="protein sequence ID" value="QL05p077347:mrna"/>
    <property type="gene ID" value="QL05p077347"/>
</dbReference>
<dbReference type="InParanoid" id="A0A7N2LUN8"/>
<accession>A0A7N2LUN8</accession>
<feature type="compositionally biased region" description="Basic and acidic residues" evidence="1">
    <location>
        <begin position="511"/>
        <end position="523"/>
    </location>
</feature>
<dbReference type="EMBL" id="LRBV02000005">
    <property type="status" value="NOT_ANNOTATED_CDS"/>
    <property type="molecule type" value="Genomic_DNA"/>
</dbReference>
<dbReference type="EnsemblPlants" id="QL05p077347:mrna">
    <property type="protein sequence ID" value="QL05p077347:mrna"/>
    <property type="gene ID" value="QL05p077347"/>
</dbReference>
<protein>
    <recommendedName>
        <fullName evidence="4">Eukaryotic translation initiation factor-related</fullName>
    </recommendedName>
</protein>
<evidence type="ECO:0000256" key="1">
    <source>
        <dbReference type="SAM" id="MobiDB-lite"/>
    </source>
</evidence>
<dbReference type="FunCoup" id="A0A7N2LUN8">
    <property type="interactions" value="2210"/>
</dbReference>
<reference evidence="2" key="2">
    <citation type="submission" date="2021-01" db="UniProtKB">
        <authorList>
            <consortium name="EnsemblPlants"/>
        </authorList>
    </citation>
    <scope>IDENTIFICATION</scope>
</reference>
<feature type="compositionally biased region" description="Low complexity" evidence="1">
    <location>
        <begin position="582"/>
        <end position="595"/>
    </location>
</feature>